<organism evidence="5 6">
    <name type="scientific">Agrobacterium arsenijevicii</name>
    <dbReference type="NCBI Taxonomy" id="1585697"/>
    <lineage>
        <taxon>Bacteria</taxon>
        <taxon>Pseudomonadati</taxon>
        <taxon>Pseudomonadota</taxon>
        <taxon>Alphaproteobacteria</taxon>
        <taxon>Hyphomicrobiales</taxon>
        <taxon>Rhizobiaceae</taxon>
        <taxon>Rhizobium/Agrobacterium group</taxon>
        <taxon>Agrobacterium</taxon>
    </lineage>
</organism>
<keyword evidence="6" id="KW-1185">Reference proteome</keyword>
<dbReference type="InterPro" id="IPR011991">
    <property type="entry name" value="ArsR-like_HTH"/>
</dbReference>
<dbReference type="RefSeq" id="WP_045024431.1">
    <property type="nucleotide sequence ID" value="NZ_CP166108.1"/>
</dbReference>
<dbReference type="PROSITE" id="PS50987">
    <property type="entry name" value="HTH_ARSR_2"/>
    <property type="match status" value="1"/>
</dbReference>
<dbReference type="InterPro" id="IPR036388">
    <property type="entry name" value="WH-like_DNA-bd_sf"/>
</dbReference>
<accession>A0ABR5D089</accession>
<evidence type="ECO:0000313" key="6">
    <source>
        <dbReference type="Proteomes" id="UP000032564"/>
    </source>
</evidence>
<geneLocation type="plasmid" evidence="5">
    <name>pTi</name>
</geneLocation>
<proteinExistence type="predicted"/>
<dbReference type="NCBIfam" id="NF033788">
    <property type="entry name" value="HTH_metalloreg"/>
    <property type="match status" value="1"/>
</dbReference>
<dbReference type="Proteomes" id="UP000032564">
    <property type="component" value="Unassembled WGS sequence"/>
</dbReference>
<evidence type="ECO:0000256" key="3">
    <source>
        <dbReference type="ARBA" id="ARBA00023163"/>
    </source>
</evidence>
<keyword evidence="5" id="KW-0614">Plasmid</keyword>
<sequence>MCKDDIPNFADYAALFTALANEKRLHVLTLLQQSELSVGALAEAVGISQSALSQHLSKLRRHGLVSTRRDAQTIFYFSNDGRVARMLQILAALDAGEE</sequence>
<name>A0ABR5D089_9HYPH</name>
<dbReference type="PRINTS" id="PR00778">
    <property type="entry name" value="HTHARSR"/>
</dbReference>
<evidence type="ECO:0000256" key="1">
    <source>
        <dbReference type="ARBA" id="ARBA00023015"/>
    </source>
</evidence>
<dbReference type="SMART" id="SM00418">
    <property type="entry name" value="HTH_ARSR"/>
    <property type="match status" value="1"/>
</dbReference>
<dbReference type="InterPro" id="IPR001845">
    <property type="entry name" value="HTH_ArsR_DNA-bd_dom"/>
</dbReference>
<evidence type="ECO:0000256" key="2">
    <source>
        <dbReference type="ARBA" id="ARBA00023125"/>
    </source>
</evidence>
<dbReference type="Gene3D" id="1.10.10.10">
    <property type="entry name" value="Winged helix-like DNA-binding domain superfamily/Winged helix DNA-binding domain"/>
    <property type="match status" value="1"/>
</dbReference>
<dbReference type="InterPro" id="IPR051011">
    <property type="entry name" value="Metal_resp_trans_reg"/>
</dbReference>
<keyword evidence="3" id="KW-0804">Transcription</keyword>
<keyword evidence="1" id="KW-0805">Transcription regulation</keyword>
<gene>
    <name evidence="5" type="ORF">RP75_27540</name>
</gene>
<evidence type="ECO:0000259" key="4">
    <source>
        <dbReference type="PROSITE" id="PS50987"/>
    </source>
</evidence>
<dbReference type="EMBL" id="JWIT01000041">
    <property type="protein sequence ID" value="KJF70252.1"/>
    <property type="molecule type" value="Genomic_DNA"/>
</dbReference>
<protein>
    <recommendedName>
        <fullName evidence="4">HTH arsR-type domain-containing protein</fullName>
    </recommendedName>
</protein>
<feature type="domain" description="HTH arsR-type" evidence="4">
    <location>
        <begin position="4"/>
        <end position="98"/>
    </location>
</feature>
<dbReference type="CDD" id="cd00090">
    <property type="entry name" value="HTH_ARSR"/>
    <property type="match status" value="1"/>
</dbReference>
<dbReference type="PANTHER" id="PTHR43132">
    <property type="entry name" value="ARSENICAL RESISTANCE OPERON REPRESSOR ARSR-RELATED"/>
    <property type="match status" value="1"/>
</dbReference>
<keyword evidence="2" id="KW-0238">DNA-binding</keyword>
<dbReference type="PANTHER" id="PTHR43132:SF2">
    <property type="entry name" value="ARSENICAL RESISTANCE OPERON REPRESSOR ARSR-RELATED"/>
    <property type="match status" value="1"/>
</dbReference>
<dbReference type="Pfam" id="PF01022">
    <property type="entry name" value="HTH_5"/>
    <property type="match status" value="1"/>
</dbReference>
<evidence type="ECO:0000313" key="5">
    <source>
        <dbReference type="EMBL" id="KJF70252.1"/>
    </source>
</evidence>
<dbReference type="InterPro" id="IPR036390">
    <property type="entry name" value="WH_DNA-bd_sf"/>
</dbReference>
<reference evidence="5 6" key="1">
    <citation type="submission" date="2014-12" db="EMBL/GenBank/DDBJ databases">
        <authorList>
            <person name="Kuzmanovic N."/>
            <person name="Pulawska J."/>
            <person name="Obradovic A."/>
        </authorList>
    </citation>
    <scope>NUCLEOTIDE SEQUENCE [LARGE SCALE GENOMIC DNA]</scope>
    <source>
        <strain evidence="5 6">KFB 330</strain>
        <plasmid evidence="5">pTi</plasmid>
    </source>
</reference>
<comment type="caution">
    <text evidence="5">The sequence shown here is derived from an EMBL/GenBank/DDBJ whole genome shotgun (WGS) entry which is preliminary data.</text>
</comment>
<dbReference type="SUPFAM" id="SSF46785">
    <property type="entry name" value="Winged helix' DNA-binding domain"/>
    <property type="match status" value="1"/>
</dbReference>